<comment type="caution">
    <text evidence="4">The sequence shown here is derived from an EMBL/GenBank/DDBJ whole genome shotgun (WGS) entry which is preliminary data.</text>
</comment>
<gene>
    <name evidence="4" type="ORF">IRY30_00270</name>
</gene>
<name>A0ABR9ZHH6_9CORY</name>
<evidence type="ECO:0000256" key="2">
    <source>
        <dbReference type="SAM" id="Phobius"/>
    </source>
</evidence>
<feature type="transmembrane region" description="Helical" evidence="2">
    <location>
        <begin position="98"/>
        <end position="120"/>
    </location>
</feature>
<sequence length="181" mass="20544">MDNSSEMRIGNPERSRAIDLLSERFADGYLDMNEFEDRTGKASQATFKSELDALFTDLPASTPTGTSSNATSGARSTHQISPIDAERELQEVRRKGKLVYAIDFVLWTGAIIIMLIGIFTNFTDNWWIVFPVAGIGSWASRAIIGLDDTDEEIYEKLEKQHKDERRKRIEQAIERKRELGQ</sequence>
<reference evidence="4 5" key="1">
    <citation type="submission" date="2020-10" db="EMBL/GenBank/DDBJ databases">
        <title>Novel species in genus Corynebacterium.</title>
        <authorList>
            <person name="Zhang G."/>
        </authorList>
    </citation>
    <scope>NUCLEOTIDE SEQUENCE [LARGE SCALE GENOMIC DNA]</scope>
    <source>
        <strain evidence="4 5">DSM 45110</strain>
    </source>
</reference>
<evidence type="ECO:0000259" key="3">
    <source>
        <dbReference type="Pfam" id="PF08044"/>
    </source>
</evidence>
<evidence type="ECO:0000256" key="1">
    <source>
        <dbReference type="SAM" id="MobiDB-lite"/>
    </source>
</evidence>
<feature type="domain" description="DUF1707" evidence="3">
    <location>
        <begin position="7"/>
        <end position="59"/>
    </location>
</feature>
<evidence type="ECO:0000313" key="4">
    <source>
        <dbReference type="EMBL" id="MBF4552521.1"/>
    </source>
</evidence>
<feature type="region of interest" description="Disordered" evidence="1">
    <location>
        <begin position="62"/>
        <end position="82"/>
    </location>
</feature>
<protein>
    <submittedName>
        <fullName evidence="4">DUF1707 domain-containing protein</fullName>
    </submittedName>
</protein>
<organism evidence="4 5">
    <name type="scientific">Corynebacterium suicordis DSM 45110</name>
    <dbReference type="NCBI Taxonomy" id="1121369"/>
    <lineage>
        <taxon>Bacteria</taxon>
        <taxon>Bacillati</taxon>
        <taxon>Actinomycetota</taxon>
        <taxon>Actinomycetes</taxon>
        <taxon>Mycobacteriales</taxon>
        <taxon>Corynebacteriaceae</taxon>
        <taxon>Corynebacterium</taxon>
    </lineage>
</organism>
<dbReference type="RefSeq" id="WP_194555430.1">
    <property type="nucleotide sequence ID" value="NZ_JADKMY010000001.1"/>
</dbReference>
<accession>A0ABR9ZHH6</accession>
<keyword evidence="2" id="KW-0472">Membrane</keyword>
<dbReference type="EMBL" id="JADKMY010000001">
    <property type="protein sequence ID" value="MBF4552521.1"/>
    <property type="molecule type" value="Genomic_DNA"/>
</dbReference>
<keyword evidence="5" id="KW-1185">Reference proteome</keyword>
<keyword evidence="2" id="KW-1133">Transmembrane helix</keyword>
<dbReference type="InterPro" id="IPR012551">
    <property type="entry name" value="DUF1707_SHOCT-like"/>
</dbReference>
<dbReference type="Pfam" id="PF08044">
    <property type="entry name" value="DUF1707"/>
    <property type="match status" value="1"/>
</dbReference>
<dbReference type="Proteomes" id="UP000635902">
    <property type="component" value="Unassembled WGS sequence"/>
</dbReference>
<evidence type="ECO:0000313" key="5">
    <source>
        <dbReference type="Proteomes" id="UP000635902"/>
    </source>
</evidence>
<feature type="compositionally biased region" description="Polar residues" evidence="1">
    <location>
        <begin position="62"/>
        <end position="80"/>
    </location>
</feature>
<keyword evidence="2" id="KW-0812">Transmembrane</keyword>
<proteinExistence type="predicted"/>